<comment type="caution">
    <text evidence="8">The sequence shown here is derived from an EMBL/GenBank/DDBJ whole genome shotgun (WGS) entry which is preliminary data.</text>
</comment>
<keyword evidence="3" id="KW-0812">Transmembrane</keyword>
<dbReference type="EMBL" id="MCGN01000001">
    <property type="protein sequence ID" value="ORZ03544.1"/>
    <property type="molecule type" value="Genomic_DNA"/>
</dbReference>
<sequence>MPYSASAVRDRLLLRSDLENESYMYRAALSELRTEVQLFRRNDTQNLRAEAYMITREVDALQQKLNEDVALMKNDVALDMNNRKNETRELQQEIDMRIQEINNRLTVVLGDMRTEIEAIRWETIWKTLAGVAVTGLGIASLGYLLTRYAARKEAALQIEKQKRLKQLQEEARHAGMADMETIY</sequence>
<dbReference type="FunCoup" id="A0A1X2HVN9">
    <property type="interactions" value="201"/>
</dbReference>
<dbReference type="AlphaFoldDB" id="A0A1X2HVN9"/>
<dbReference type="STRING" id="13706.A0A1X2HVN9"/>
<dbReference type="Pfam" id="PF07798">
    <property type="entry name" value="CCDC90-like"/>
    <property type="match status" value="1"/>
</dbReference>
<dbReference type="Gene3D" id="1.20.5.340">
    <property type="match status" value="1"/>
</dbReference>
<keyword evidence="6" id="KW-0496">Mitochondrion</keyword>
<dbReference type="PANTHER" id="PTHR14360:SF12">
    <property type="entry name" value="MOZ PROTEIN REPRESENTS A CHROMATIN-ASSOCIATED ACETYLTRANSFERASE"/>
    <property type="match status" value="1"/>
</dbReference>
<evidence type="ECO:0000256" key="3">
    <source>
        <dbReference type="ARBA" id="ARBA00022692"/>
    </source>
</evidence>
<evidence type="ECO:0000256" key="5">
    <source>
        <dbReference type="ARBA" id="ARBA00023054"/>
    </source>
</evidence>
<gene>
    <name evidence="8" type="ORF">BCR43DRAFT_483549</name>
</gene>
<dbReference type="OMA" id="AYMITRE"/>
<organism evidence="8 9">
    <name type="scientific">Syncephalastrum racemosum</name>
    <name type="common">Filamentous fungus</name>
    <dbReference type="NCBI Taxonomy" id="13706"/>
    <lineage>
        <taxon>Eukaryota</taxon>
        <taxon>Fungi</taxon>
        <taxon>Fungi incertae sedis</taxon>
        <taxon>Mucoromycota</taxon>
        <taxon>Mucoromycotina</taxon>
        <taxon>Mucoromycetes</taxon>
        <taxon>Mucorales</taxon>
        <taxon>Syncephalastraceae</taxon>
        <taxon>Syncephalastrum</taxon>
    </lineage>
</organism>
<dbReference type="Proteomes" id="UP000242180">
    <property type="component" value="Unassembled WGS sequence"/>
</dbReference>
<evidence type="ECO:0000256" key="4">
    <source>
        <dbReference type="ARBA" id="ARBA00022989"/>
    </source>
</evidence>
<evidence type="ECO:0000256" key="7">
    <source>
        <dbReference type="ARBA" id="ARBA00023136"/>
    </source>
</evidence>
<keyword evidence="5" id="KW-0175">Coiled coil</keyword>
<evidence type="ECO:0000313" key="9">
    <source>
        <dbReference type="Proteomes" id="UP000242180"/>
    </source>
</evidence>
<evidence type="ECO:0000313" key="8">
    <source>
        <dbReference type="EMBL" id="ORZ03544.1"/>
    </source>
</evidence>
<dbReference type="PANTHER" id="PTHR14360">
    <property type="entry name" value="PROTEIN FMP32, MITOCHONDRIAL"/>
    <property type="match status" value="1"/>
</dbReference>
<proteinExistence type="predicted"/>
<keyword evidence="7" id="KW-0472">Membrane</keyword>
<dbReference type="InParanoid" id="A0A1X2HVN9"/>
<evidence type="ECO:0000256" key="2">
    <source>
        <dbReference type="ARBA" id="ARBA00004370"/>
    </source>
</evidence>
<comment type="subcellular location">
    <subcellularLocation>
        <location evidence="2">Membrane</location>
    </subcellularLocation>
    <subcellularLocation>
        <location evidence="1">Mitochondrion</location>
    </subcellularLocation>
</comment>
<evidence type="ECO:0000256" key="1">
    <source>
        <dbReference type="ARBA" id="ARBA00004173"/>
    </source>
</evidence>
<keyword evidence="4" id="KW-1133">Transmembrane helix</keyword>
<keyword evidence="9" id="KW-1185">Reference proteome</keyword>
<dbReference type="InterPro" id="IPR024461">
    <property type="entry name" value="CCDC90-like"/>
</dbReference>
<accession>A0A1X2HVN9</accession>
<evidence type="ECO:0000256" key="6">
    <source>
        <dbReference type="ARBA" id="ARBA00023128"/>
    </source>
</evidence>
<dbReference type="OrthoDB" id="1552at2759"/>
<protein>
    <submittedName>
        <fullName evidence="8">Uncharacterized protein</fullName>
    </submittedName>
</protein>
<dbReference type="GO" id="GO:0005739">
    <property type="term" value="C:mitochondrion"/>
    <property type="evidence" value="ECO:0007669"/>
    <property type="project" value="UniProtKB-SubCell"/>
</dbReference>
<name>A0A1X2HVN9_SYNRA</name>
<reference evidence="8 9" key="1">
    <citation type="submission" date="2016-07" db="EMBL/GenBank/DDBJ databases">
        <title>Pervasive Adenine N6-methylation of Active Genes in Fungi.</title>
        <authorList>
            <consortium name="DOE Joint Genome Institute"/>
            <person name="Mondo S.J."/>
            <person name="Dannebaum R.O."/>
            <person name="Kuo R.C."/>
            <person name="Labutti K."/>
            <person name="Haridas S."/>
            <person name="Kuo A."/>
            <person name="Salamov A."/>
            <person name="Ahrendt S.R."/>
            <person name="Lipzen A."/>
            <person name="Sullivan W."/>
            <person name="Andreopoulos W.B."/>
            <person name="Clum A."/>
            <person name="Lindquist E."/>
            <person name="Daum C."/>
            <person name="Ramamoorthy G.K."/>
            <person name="Gryganskyi A."/>
            <person name="Culley D."/>
            <person name="Magnuson J.K."/>
            <person name="James T.Y."/>
            <person name="O'Malley M.A."/>
            <person name="Stajich J.E."/>
            <person name="Spatafora J.W."/>
            <person name="Visel A."/>
            <person name="Grigoriev I.V."/>
        </authorList>
    </citation>
    <scope>NUCLEOTIDE SEQUENCE [LARGE SCALE GENOMIC DNA]</scope>
    <source>
        <strain evidence="8 9">NRRL 2496</strain>
    </source>
</reference>
<dbReference type="GO" id="GO:0016020">
    <property type="term" value="C:membrane"/>
    <property type="evidence" value="ECO:0007669"/>
    <property type="project" value="UniProtKB-SubCell"/>
</dbReference>